<feature type="compositionally biased region" description="Basic and acidic residues" evidence="2">
    <location>
        <begin position="618"/>
        <end position="633"/>
    </location>
</feature>
<feature type="compositionally biased region" description="Polar residues" evidence="2">
    <location>
        <begin position="608"/>
        <end position="617"/>
    </location>
</feature>
<sequence length="1248" mass="135820">MEQTSRLSIVIDTGNAQRDLQNLRRALADLERSGSSTEQSLGDVGNSANHLTGATNATTSGLNRMGGASATASRGLANVSRSASGASGQVQTLGSRLREVQNRLSSLHGLIAGGMFVGASLSIAKTVDHMQELNSQVKLVTASHEEYVAVNERLHQMANKNLTDISATTGLYTNSARALSNLGKSQEEVLKFTNAVSLAMGVGGKSATEQASAILQLGQAMQSGVLQGDEFRSLAENAPILLDLVAEKLGKTRAEVRELASEGAITSEVIYNALADATPKLQAMFDKMPVTMSQSFGVLRNNYKKFVGDFVNDTTGLSGVVAKSLLGIANNFETLAKGSIAVTGVALVSLASRVTLTTTAFSALGKVVMAHPVVAMTAGVVALASAFYGLDDVLNTTGIIFSDLFGVVNMGLQGLSDLAEAVAFNISNSFNESTEQTSQGFALFFANTQSGFAGLIQGVMRILASAISTIGGFFKWVTNGVYQAGRAFGNLVIAVGNAIKATANSVSQAVISMINGAIDQANGMIQGLNNALALTPFNIRMNIIPKIAGMGFNFKQSDYLSLSGDSLSANIGSVMDNIMPYADSYGTNLSNRVQDKKATTDLTKAMGANTQATNANTKEQKGGKDGKGGGSKDDKYTYTAKDIEALKRVQGLIYGSDLKKYAEQKGVPVHMLAGLMMQESRGQQYAKSPTGAIGYFQTTSGYRKDMGMSREDSYDLIKSGTKAIDFLVQSYREFGDWESAIRSYNAGRGGTRQFNRTGRVTGSEARNKEVREYVPKINKWSAWFNSGNGGLGKNQDIAKQNQAFLENEQKNLEKLAKMREQIEVRFMDRYTKQQYEFKKQLEEIDKAEFDENTATGWKQLIKYRFDETQAYHKKSTDLELNGYRLNALEKLKIEKELAQHKTNLSTELSREEKAIHYQAIEDKYAFDVEQYQLAQQKKVDEFEKAFKQTRNSGYMAEYNDVMYQKYLSPHQYNKWQLDRTHESNKSDEEGRYNDVLKSINEKDETGNFAITDFNERSRLLQEAKIIHEEQMYAITALYSEKTRQLEADNLSMTLQGYGSTFGALSGLVKDYAGEQSSAYRAMFAVSKSFALAQVGVKMGEAIGQAWADPSAVTTWQKVANVAKVTIEQGHLINMINAINPKGFATGGYTGNMGVNQIAGVVHGQEYVLNAKATRRIGVNNLERLNNGGGIGGNVNNINVHVTVNSDGSNVQADTQMGKQMGEAMAKIARQVMIQETKQNGHLDRLYRR</sequence>
<evidence type="ECO:0000256" key="1">
    <source>
        <dbReference type="SAM" id="Coils"/>
    </source>
</evidence>
<dbReference type="Gene3D" id="1.10.530.10">
    <property type="match status" value="1"/>
</dbReference>
<dbReference type="Proteomes" id="UP001163283">
    <property type="component" value="Chromosome"/>
</dbReference>
<dbReference type="SUPFAM" id="SSF53955">
    <property type="entry name" value="Lysozyme-like"/>
    <property type="match status" value="1"/>
</dbReference>
<dbReference type="Pfam" id="PF01464">
    <property type="entry name" value="SLT"/>
    <property type="match status" value="1"/>
</dbReference>
<dbReference type="InterPro" id="IPR013491">
    <property type="entry name" value="Tape_meas_N"/>
</dbReference>
<feature type="compositionally biased region" description="Polar residues" evidence="2">
    <location>
        <begin position="33"/>
        <end position="62"/>
    </location>
</feature>
<protein>
    <submittedName>
        <fullName evidence="6">Tape measure protein</fullName>
    </submittedName>
</protein>
<proteinExistence type="predicted"/>
<dbReference type="Pfam" id="PF20155">
    <property type="entry name" value="TMP_3"/>
    <property type="match status" value="1"/>
</dbReference>
<dbReference type="InterPro" id="IPR008258">
    <property type="entry name" value="Transglycosylase_SLT_dom_1"/>
</dbReference>
<evidence type="ECO:0000313" key="6">
    <source>
        <dbReference type="EMBL" id="UZA52587.1"/>
    </source>
</evidence>
<evidence type="ECO:0000259" key="4">
    <source>
        <dbReference type="Pfam" id="PF20155"/>
    </source>
</evidence>
<dbReference type="AlphaFoldDB" id="A0AAX3EX46"/>
<keyword evidence="8" id="KW-1185">Reference proteome</keyword>
<dbReference type="EMBL" id="CP087781">
    <property type="protein sequence ID" value="UZA52587.1"/>
    <property type="molecule type" value="Genomic_DNA"/>
</dbReference>
<reference evidence="6 7" key="1">
    <citation type="journal article" date="2022" name="BMC Microbiol.">
        <title>Whole genome sequencing of Moraxella bovis strains from North America reveals two genotypes with different genetic determinants.</title>
        <authorList>
            <person name="Wynn E.L."/>
            <person name="Hille M.M."/>
            <person name="Loy J.D."/>
            <person name="Schuller G."/>
            <person name="Kuhn K.L."/>
            <person name="Dickey A.M."/>
            <person name="Bono J.L."/>
            <person name="Clawson M.L."/>
        </authorList>
    </citation>
    <scope>NUCLEOTIDE SEQUENCE [LARGE SCALE GENOMIC DNA]</scope>
    <source>
        <strain evidence="5">SAM102599</strain>
        <strain evidence="6 7">SAM57978</strain>
    </source>
</reference>
<feature type="region of interest" description="Disordered" evidence="2">
    <location>
        <begin position="606"/>
        <end position="633"/>
    </location>
</feature>
<dbReference type="NCBIfam" id="TIGR02675">
    <property type="entry name" value="tape_meas_nterm"/>
    <property type="match status" value="1"/>
</dbReference>
<accession>A0AAX3EX46</accession>
<keyword evidence="1" id="KW-0175">Coiled coil</keyword>
<feature type="region of interest" description="Disordered" evidence="2">
    <location>
        <begin position="31"/>
        <end position="69"/>
    </location>
</feature>
<dbReference type="InterPro" id="IPR023346">
    <property type="entry name" value="Lysozyme-like_dom_sf"/>
</dbReference>
<gene>
    <name evidence="5" type="ORF">LP092_05180</name>
    <name evidence="6" type="ORF">LP129_05485</name>
</gene>
<feature type="domain" description="Transglycosylase SLT" evidence="3">
    <location>
        <begin position="659"/>
        <end position="755"/>
    </location>
</feature>
<organism evidence="6 7">
    <name type="scientific">Moraxella bovis</name>
    <dbReference type="NCBI Taxonomy" id="476"/>
    <lineage>
        <taxon>Bacteria</taxon>
        <taxon>Pseudomonadati</taxon>
        <taxon>Pseudomonadota</taxon>
        <taxon>Gammaproteobacteria</taxon>
        <taxon>Moraxellales</taxon>
        <taxon>Moraxellaceae</taxon>
        <taxon>Moraxella</taxon>
    </lineage>
</organism>
<evidence type="ECO:0000256" key="2">
    <source>
        <dbReference type="SAM" id="MobiDB-lite"/>
    </source>
</evidence>
<feature type="coiled-coil region" evidence="1">
    <location>
        <begin position="795"/>
        <end position="825"/>
    </location>
</feature>
<dbReference type="EMBL" id="CP087830">
    <property type="protein sequence ID" value="UZA04135.1"/>
    <property type="molecule type" value="Genomic_DNA"/>
</dbReference>
<name>A0AAX3EX46_MORBO</name>
<feature type="domain" description="Tape measure protein N-terminal" evidence="4">
    <location>
        <begin position="122"/>
        <end position="310"/>
    </location>
</feature>
<evidence type="ECO:0000259" key="3">
    <source>
        <dbReference type="Pfam" id="PF01464"/>
    </source>
</evidence>
<evidence type="ECO:0000313" key="8">
    <source>
        <dbReference type="Proteomes" id="UP001163632"/>
    </source>
</evidence>
<dbReference type="Proteomes" id="UP001163632">
    <property type="component" value="Chromosome"/>
</dbReference>
<dbReference type="GeneID" id="77189023"/>
<evidence type="ECO:0000313" key="7">
    <source>
        <dbReference type="Proteomes" id="UP001163283"/>
    </source>
</evidence>
<dbReference type="RefSeq" id="WP_264676212.1">
    <property type="nucleotide sequence ID" value="NZ_CP087773.1"/>
</dbReference>
<evidence type="ECO:0000313" key="5">
    <source>
        <dbReference type="EMBL" id="UZA04135.1"/>
    </source>
</evidence>